<gene>
    <name evidence="2" type="ORF">J7I42_26370</name>
</gene>
<evidence type="ECO:0000256" key="1">
    <source>
        <dbReference type="SAM" id="SignalP"/>
    </source>
</evidence>
<dbReference type="Proteomes" id="UP000677244">
    <property type="component" value="Unassembled WGS sequence"/>
</dbReference>
<keyword evidence="1" id="KW-0732">Signal</keyword>
<dbReference type="RefSeq" id="WP_209141888.1">
    <property type="nucleotide sequence ID" value="NZ_JAGHKO010000011.1"/>
</dbReference>
<name>A0ABS3Z111_9BACT</name>
<feature type="chain" id="PRO_5047290445" description="Beta-lactamase-inhibitor-like PepSY-like domain-containing protein" evidence="1">
    <location>
        <begin position="24"/>
        <end position="176"/>
    </location>
</feature>
<comment type="caution">
    <text evidence="2">The sequence shown here is derived from an EMBL/GenBank/DDBJ whole genome shotgun (WGS) entry which is preliminary data.</text>
</comment>
<feature type="signal peptide" evidence="1">
    <location>
        <begin position="1"/>
        <end position="23"/>
    </location>
</feature>
<protein>
    <recommendedName>
        <fullName evidence="4">Beta-lactamase-inhibitor-like PepSY-like domain-containing protein</fullName>
    </recommendedName>
</protein>
<dbReference type="EMBL" id="JAGHKO010000011">
    <property type="protein sequence ID" value="MBO9203837.1"/>
    <property type="molecule type" value="Genomic_DNA"/>
</dbReference>
<proteinExistence type="predicted"/>
<evidence type="ECO:0000313" key="2">
    <source>
        <dbReference type="EMBL" id="MBO9203837.1"/>
    </source>
</evidence>
<keyword evidence="3" id="KW-1185">Reference proteome</keyword>
<accession>A0ABS3Z111</accession>
<reference evidence="2 3" key="1">
    <citation type="submission" date="2021-03" db="EMBL/GenBank/DDBJ databases">
        <title>Assistant Professor.</title>
        <authorList>
            <person name="Huq M.A."/>
        </authorList>
    </citation>
    <scope>NUCLEOTIDE SEQUENCE [LARGE SCALE GENOMIC DNA]</scope>
    <source>
        <strain evidence="2 3">MAH-29</strain>
    </source>
</reference>
<organism evidence="2 3">
    <name type="scientific">Niastella soli</name>
    <dbReference type="NCBI Taxonomy" id="2821487"/>
    <lineage>
        <taxon>Bacteria</taxon>
        <taxon>Pseudomonadati</taxon>
        <taxon>Bacteroidota</taxon>
        <taxon>Chitinophagia</taxon>
        <taxon>Chitinophagales</taxon>
        <taxon>Chitinophagaceae</taxon>
        <taxon>Niastella</taxon>
    </lineage>
</organism>
<evidence type="ECO:0000313" key="3">
    <source>
        <dbReference type="Proteomes" id="UP000677244"/>
    </source>
</evidence>
<dbReference type="Gene3D" id="3.10.450.360">
    <property type="match status" value="1"/>
</dbReference>
<evidence type="ECO:0008006" key="4">
    <source>
        <dbReference type="Google" id="ProtNLM"/>
    </source>
</evidence>
<sequence length="176" mass="19897">MKKIVISGLAIVLLNGITSIAPAQFVDRATSVDATSDFNSNKYATTGVANDVTNINSKAVESFTKQYANATDITWSRANNREQVVRFFMNGIQSRIFFNNKGRQTAMIRYYTEDKLPKEPKQLVKSAYYDYHIFVVVEVTVDNKTAYLVTIKNETNTKTIRVLNGEMDVIEEFKNA</sequence>
<dbReference type="SUPFAM" id="SSF160574">
    <property type="entry name" value="BT0923-like"/>
    <property type="match status" value="1"/>
</dbReference>